<dbReference type="GeneID" id="97614193"/>
<dbReference type="PANTHER" id="PTHR40696:SF1">
    <property type="entry name" value="DUF371 DOMAIN-CONTAINING PROTEIN"/>
    <property type="match status" value="1"/>
</dbReference>
<proteinExistence type="predicted"/>
<protein>
    <recommendedName>
        <fullName evidence="3">DUF371 domain-containing protein</fullName>
    </recommendedName>
</protein>
<accession>A0A088E549</accession>
<organism evidence="1 2">
    <name type="scientific">Metallosphaera sedula</name>
    <dbReference type="NCBI Taxonomy" id="43687"/>
    <lineage>
        <taxon>Archaea</taxon>
        <taxon>Thermoproteota</taxon>
        <taxon>Thermoprotei</taxon>
        <taxon>Sulfolobales</taxon>
        <taxon>Sulfolobaceae</taxon>
        <taxon>Metallosphaera</taxon>
    </lineage>
</organism>
<evidence type="ECO:0000313" key="1">
    <source>
        <dbReference type="EMBL" id="AIM26907.1"/>
    </source>
</evidence>
<evidence type="ECO:0008006" key="3">
    <source>
        <dbReference type="Google" id="ProtNLM"/>
    </source>
</evidence>
<dbReference type="InterPro" id="IPR007171">
    <property type="entry name" value="DUF371"/>
</dbReference>
<dbReference type="AlphaFoldDB" id="A0A088E549"/>
<evidence type="ECO:0000313" key="2">
    <source>
        <dbReference type="Proteomes" id="UP000029084"/>
    </source>
</evidence>
<dbReference type="Proteomes" id="UP000029084">
    <property type="component" value="Chromosome"/>
</dbReference>
<gene>
    <name evidence="1" type="ORF">HA72_0745</name>
</gene>
<dbReference type="InterPro" id="IPR023131">
    <property type="entry name" value="Mth639-like_dom_sf"/>
</dbReference>
<dbReference type="RefSeq" id="WP_012020707.1">
    <property type="nucleotide sequence ID" value="NZ_CP008822.1"/>
</dbReference>
<dbReference type="EMBL" id="CP008822">
    <property type="protein sequence ID" value="AIM26907.1"/>
    <property type="molecule type" value="Genomic_DNA"/>
</dbReference>
<dbReference type="Pfam" id="PF04027">
    <property type="entry name" value="DUF371"/>
    <property type="match status" value="1"/>
</dbReference>
<dbReference type="PANTHER" id="PTHR40696">
    <property type="entry name" value="DUF371 FAMILY PROTEIN"/>
    <property type="match status" value="1"/>
</dbReference>
<dbReference type="Gene3D" id="2.60.120.630">
    <property type="entry name" value="mth639 domain like"/>
    <property type="match status" value="1"/>
</dbReference>
<reference evidence="1 2" key="1">
    <citation type="journal article" date="2014" name="J. Bacteriol.">
        <title>Role of an Archaeal PitA Transporter in the Copper and Arsenic Resistance of Metallosphaera sedula, an Extreme Thermoacidophile.</title>
        <authorList>
            <person name="McCarthy S."/>
            <person name="Ai C."/>
            <person name="Wheaton G."/>
            <person name="Tevatia R."/>
            <person name="Eckrich V."/>
            <person name="Kelly R."/>
            <person name="Blum P."/>
        </authorList>
    </citation>
    <scope>NUCLEOTIDE SEQUENCE [LARGE SCALE GENOMIC DNA]</scope>
    <source>
        <strain evidence="1 2">CuR1</strain>
    </source>
</reference>
<name>A0A088E549_9CREN</name>
<dbReference type="OMA" id="GDCIICI"/>
<dbReference type="OrthoDB" id="9265at2157"/>
<sequence length="169" mass="19086">MIATDVITCFGHENVLAKHRTTLEITRENFLTKRGDCIICINSDKGALHLSNEVKDILRNEGYGYLVIMKDGFMDMVMGRGSRDLPFSSDIKMIVRKSDFISDGTILIKANKSARDLRRDLIPRLRQGEIKVLLVASQDPLHDDEILRIVVNLFPSFLNSSQLVQDHGS</sequence>